<evidence type="ECO:0000313" key="14">
    <source>
        <dbReference type="EMBL" id="KAK3881283.1"/>
    </source>
</evidence>
<evidence type="ECO:0000256" key="6">
    <source>
        <dbReference type="ARBA" id="ARBA00022840"/>
    </source>
</evidence>
<comment type="subcellular location">
    <subcellularLocation>
        <location evidence="1">Cell projection</location>
        <location evidence="1">Cilium</location>
    </subcellularLocation>
    <subcellularLocation>
        <location evidence="2">Cytoplasm</location>
        <location evidence="2">Cytoskeleton</location>
    </subcellularLocation>
</comment>
<evidence type="ECO:0000259" key="13">
    <source>
        <dbReference type="Pfam" id="PF12774"/>
    </source>
</evidence>
<evidence type="ECO:0000256" key="12">
    <source>
        <dbReference type="ARBA" id="ARBA00023273"/>
    </source>
</evidence>
<reference evidence="14" key="1">
    <citation type="submission" date="2023-10" db="EMBL/GenBank/DDBJ databases">
        <title>Genome assemblies of two species of porcelain crab, Petrolisthes cinctipes and Petrolisthes manimaculis (Anomura: Porcellanidae).</title>
        <authorList>
            <person name="Angst P."/>
        </authorList>
    </citation>
    <scope>NUCLEOTIDE SEQUENCE</scope>
    <source>
        <strain evidence="14">PB745_01</strain>
        <tissue evidence="14">Gill</tissue>
    </source>
</reference>
<feature type="domain" description="Dynein heavy chain hydrolytic ATP-binding dynein motor region" evidence="13">
    <location>
        <begin position="47"/>
        <end position="230"/>
    </location>
</feature>
<keyword evidence="4" id="KW-0493">Microtubule</keyword>
<keyword evidence="5" id="KW-0547">Nucleotide-binding</keyword>
<comment type="caution">
    <text evidence="14">The sequence shown here is derived from an EMBL/GenBank/DDBJ whole genome shotgun (WGS) entry which is preliminary data.</text>
</comment>
<dbReference type="FunFam" id="1.10.8.710:FF:000001">
    <property type="entry name" value="Dynein axonemal heavy chain 2"/>
    <property type="match status" value="1"/>
</dbReference>
<dbReference type="GO" id="GO:0005874">
    <property type="term" value="C:microtubule"/>
    <property type="evidence" value="ECO:0007669"/>
    <property type="project" value="UniProtKB-KW"/>
</dbReference>
<keyword evidence="15" id="KW-1185">Reference proteome</keyword>
<evidence type="ECO:0000256" key="5">
    <source>
        <dbReference type="ARBA" id="ARBA00022741"/>
    </source>
</evidence>
<keyword evidence="8" id="KW-0175">Coiled coil</keyword>
<dbReference type="PANTHER" id="PTHR45703">
    <property type="entry name" value="DYNEIN HEAVY CHAIN"/>
    <property type="match status" value="1"/>
</dbReference>
<dbReference type="PANTHER" id="PTHR45703:SF1">
    <property type="entry name" value="DYNEINS HEAVY CHAIN"/>
    <property type="match status" value="1"/>
</dbReference>
<evidence type="ECO:0000256" key="10">
    <source>
        <dbReference type="ARBA" id="ARBA00023175"/>
    </source>
</evidence>
<dbReference type="InterPro" id="IPR043157">
    <property type="entry name" value="Dynein_AAA1S"/>
</dbReference>
<keyword evidence="6" id="KW-0067">ATP-binding</keyword>
<evidence type="ECO:0000313" key="15">
    <source>
        <dbReference type="Proteomes" id="UP001286313"/>
    </source>
</evidence>
<evidence type="ECO:0000256" key="1">
    <source>
        <dbReference type="ARBA" id="ARBA00004138"/>
    </source>
</evidence>
<sequence>MRRCRPNKLTVKTTPPRWLRQDWSGVTCRYDTRRNRAVERRGQSVVRYAGRRELPDSLKVLFRTVAMMVPDYVLIAKISLFSMGFVQADSLACKIIDTYRLCSEQLSLQHHYDYGMRAVKAVLLAANNLRLLLPNLPESQIILKAIQDVNLPKFVAQDVELFEGIVKDLFPSESSSIQPDSVLEVAIRKTLAENNLQEVPWFRNKMLQLYNMVLVRHGVMVVGEPLSGKTQIYQTLAAALQQKGRQRRLGMFKAITKGVSSVPLCCFWEW</sequence>
<evidence type="ECO:0000256" key="7">
    <source>
        <dbReference type="ARBA" id="ARBA00023017"/>
    </source>
</evidence>
<keyword evidence="3" id="KW-0963">Cytoplasm</keyword>
<name>A0AAE1G0N3_PETCI</name>
<dbReference type="SUPFAM" id="SSF52540">
    <property type="entry name" value="P-loop containing nucleoside triphosphate hydrolases"/>
    <property type="match status" value="1"/>
</dbReference>
<organism evidence="14 15">
    <name type="scientific">Petrolisthes cinctipes</name>
    <name type="common">Flat porcelain crab</name>
    <dbReference type="NCBI Taxonomy" id="88211"/>
    <lineage>
        <taxon>Eukaryota</taxon>
        <taxon>Metazoa</taxon>
        <taxon>Ecdysozoa</taxon>
        <taxon>Arthropoda</taxon>
        <taxon>Crustacea</taxon>
        <taxon>Multicrustacea</taxon>
        <taxon>Malacostraca</taxon>
        <taxon>Eumalacostraca</taxon>
        <taxon>Eucarida</taxon>
        <taxon>Decapoda</taxon>
        <taxon>Pleocyemata</taxon>
        <taxon>Anomura</taxon>
        <taxon>Galatheoidea</taxon>
        <taxon>Porcellanidae</taxon>
        <taxon>Petrolisthes</taxon>
    </lineage>
</organism>
<dbReference type="GO" id="GO:0005524">
    <property type="term" value="F:ATP binding"/>
    <property type="evidence" value="ECO:0007669"/>
    <property type="project" value="UniProtKB-KW"/>
</dbReference>
<evidence type="ECO:0000256" key="3">
    <source>
        <dbReference type="ARBA" id="ARBA00022490"/>
    </source>
</evidence>
<accession>A0AAE1G0N3</accession>
<dbReference type="Gene3D" id="3.40.50.300">
    <property type="entry name" value="P-loop containing nucleotide triphosphate hydrolases"/>
    <property type="match status" value="1"/>
</dbReference>
<keyword evidence="9" id="KW-0969">Cilium</keyword>
<evidence type="ECO:0000256" key="9">
    <source>
        <dbReference type="ARBA" id="ARBA00023069"/>
    </source>
</evidence>
<dbReference type="EMBL" id="JAWQEG010001235">
    <property type="protein sequence ID" value="KAK3881283.1"/>
    <property type="molecule type" value="Genomic_DNA"/>
</dbReference>
<dbReference type="GO" id="GO:0007018">
    <property type="term" value="P:microtubule-based movement"/>
    <property type="evidence" value="ECO:0007669"/>
    <property type="project" value="InterPro"/>
</dbReference>
<dbReference type="Pfam" id="PF12774">
    <property type="entry name" value="AAA_6"/>
    <property type="match status" value="1"/>
</dbReference>
<evidence type="ECO:0000256" key="8">
    <source>
        <dbReference type="ARBA" id="ARBA00023054"/>
    </source>
</evidence>
<gene>
    <name evidence="14" type="ORF">Pcinc_014269</name>
</gene>
<dbReference type="InterPro" id="IPR026983">
    <property type="entry name" value="DHC"/>
</dbReference>
<dbReference type="GO" id="GO:0005929">
    <property type="term" value="C:cilium"/>
    <property type="evidence" value="ECO:0007669"/>
    <property type="project" value="UniProtKB-SubCell"/>
</dbReference>
<keyword evidence="7" id="KW-0243">Dynein</keyword>
<dbReference type="GO" id="GO:0051959">
    <property type="term" value="F:dynein light intermediate chain binding"/>
    <property type="evidence" value="ECO:0007669"/>
    <property type="project" value="InterPro"/>
</dbReference>
<dbReference type="InterPro" id="IPR035699">
    <property type="entry name" value="AAA_6"/>
</dbReference>
<evidence type="ECO:0000256" key="4">
    <source>
        <dbReference type="ARBA" id="ARBA00022701"/>
    </source>
</evidence>
<proteinExistence type="predicted"/>
<keyword evidence="10" id="KW-0505">Motor protein</keyword>
<dbReference type="GO" id="GO:0030286">
    <property type="term" value="C:dynein complex"/>
    <property type="evidence" value="ECO:0007669"/>
    <property type="project" value="UniProtKB-KW"/>
</dbReference>
<dbReference type="Gene3D" id="1.10.8.710">
    <property type="match status" value="1"/>
</dbReference>
<protein>
    <recommendedName>
        <fullName evidence="13">Dynein heavy chain hydrolytic ATP-binding dynein motor region domain-containing protein</fullName>
    </recommendedName>
</protein>
<keyword evidence="12" id="KW-0966">Cell projection</keyword>
<dbReference type="InterPro" id="IPR027417">
    <property type="entry name" value="P-loop_NTPase"/>
</dbReference>
<dbReference type="GO" id="GO:0045505">
    <property type="term" value="F:dynein intermediate chain binding"/>
    <property type="evidence" value="ECO:0007669"/>
    <property type="project" value="InterPro"/>
</dbReference>
<dbReference type="AlphaFoldDB" id="A0AAE1G0N3"/>
<dbReference type="Proteomes" id="UP001286313">
    <property type="component" value="Unassembled WGS sequence"/>
</dbReference>
<evidence type="ECO:0000256" key="2">
    <source>
        <dbReference type="ARBA" id="ARBA00004245"/>
    </source>
</evidence>
<keyword evidence="11" id="KW-0206">Cytoskeleton</keyword>
<evidence type="ECO:0000256" key="11">
    <source>
        <dbReference type="ARBA" id="ARBA00023212"/>
    </source>
</evidence>